<dbReference type="InterPro" id="IPR038255">
    <property type="entry name" value="PBS_linker_sf"/>
</dbReference>
<name>A0ABS7Y3Z7_9BURK</name>
<dbReference type="RefSeq" id="WP_225236863.1">
    <property type="nucleotide sequence ID" value="NZ_JAHYBX010000001.1"/>
</dbReference>
<feature type="domain" description="DUF4214" evidence="1">
    <location>
        <begin position="44"/>
        <end position="106"/>
    </location>
</feature>
<organism evidence="2 3">
    <name type="scientific">Massilia hydrophila</name>
    <dbReference type="NCBI Taxonomy" id="3044279"/>
    <lineage>
        <taxon>Bacteria</taxon>
        <taxon>Pseudomonadati</taxon>
        <taxon>Pseudomonadota</taxon>
        <taxon>Betaproteobacteria</taxon>
        <taxon>Burkholderiales</taxon>
        <taxon>Oxalobacteraceae</taxon>
        <taxon>Telluria group</taxon>
        <taxon>Massilia</taxon>
    </lineage>
</organism>
<evidence type="ECO:0000259" key="1">
    <source>
        <dbReference type="Pfam" id="PF13946"/>
    </source>
</evidence>
<evidence type="ECO:0000313" key="2">
    <source>
        <dbReference type="EMBL" id="MCA1854385.1"/>
    </source>
</evidence>
<dbReference type="EMBL" id="JAHYBX010000001">
    <property type="protein sequence ID" value="MCA1854385.1"/>
    <property type="molecule type" value="Genomic_DNA"/>
</dbReference>
<keyword evidence="3" id="KW-1185">Reference proteome</keyword>
<dbReference type="Gene3D" id="1.10.3130.20">
    <property type="entry name" value="Phycobilisome linker domain"/>
    <property type="match status" value="1"/>
</dbReference>
<evidence type="ECO:0000313" key="3">
    <source>
        <dbReference type="Proteomes" id="UP001198602"/>
    </source>
</evidence>
<protein>
    <submittedName>
        <fullName evidence="2">DUF4214 domain-containing protein</fullName>
    </submittedName>
</protein>
<dbReference type="Proteomes" id="UP001198602">
    <property type="component" value="Unassembled WGS sequence"/>
</dbReference>
<comment type="caution">
    <text evidence="2">The sequence shown here is derived from an EMBL/GenBank/DDBJ whole genome shotgun (WGS) entry which is preliminary data.</text>
</comment>
<accession>A0ABS7Y3Z7</accession>
<sequence length="191" mass="20816">MNVDYINEVQSLYVAYFSRPADPGGLAFWNRYLQDRPDAIQDIARAFASSAEYRSVYGGLDNRAMIAEIYDNLFGRAAEGAGIDFWARALDTGALGIDNVVLGIAAGAQDADRVAFNAKVDVAMLFTDHIDTVGEALAYQGEKVRIAVDYIAAVKDAETRLLYIDPVKIDETILKIVGTQTMAEALDPVLV</sequence>
<gene>
    <name evidence="2" type="ORF">LE190_00385</name>
</gene>
<reference evidence="2 3" key="1">
    <citation type="submission" date="2021-07" db="EMBL/GenBank/DDBJ databases">
        <title>Characterization of Violacein-producing bacteria and related species.</title>
        <authorList>
            <person name="Wilson H.S."/>
            <person name="De Leon M.E."/>
        </authorList>
    </citation>
    <scope>NUCLEOTIDE SEQUENCE [LARGE SCALE GENOMIC DNA]</scope>
    <source>
        <strain evidence="2 3">HSC-2F05</strain>
    </source>
</reference>
<dbReference type="InterPro" id="IPR025282">
    <property type="entry name" value="DUF4214"/>
</dbReference>
<proteinExistence type="predicted"/>
<dbReference type="Pfam" id="PF13946">
    <property type="entry name" value="DUF4214"/>
    <property type="match status" value="1"/>
</dbReference>